<dbReference type="NCBIfam" id="TIGR03083">
    <property type="entry name" value="maleylpyruvate isomerase family mycothiol-dependent enzyme"/>
    <property type="match status" value="1"/>
</dbReference>
<accession>A0A3M8SRZ6</accession>
<dbReference type="GO" id="GO:0016853">
    <property type="term" value="F:isomerase activity"/>
    <property type="evidence" value="ECO:0007669"/>
    <property type="project" value="UniProtKB-KW"/>
</dbReference>
<proteinExistence type="predicted"/>
<keyword evidence="3" id="KW-0670">Pyruvate</keyword>
<dbReference type="GO" id="GO:0005886">
    <property type="term" value="C:plasma membrane"/>
    <property type="evidence" value="ECO:0007669"/>
    <property type="project" value="TreeGrafter"/>
</dbReference>
<dbReference type="InterPro" id="IPR017517">
    <property type="entry name" value="Maleyloyr_isom"/>
</dbReference>
<gene>
    <name evidence="3" type="ORF">EEJ42_44580</name>
</gene>
<dbReference type="PANTHER" id="PTHR40758">
    <property type="entry name" value="CONSERVED PROTEIN"/>
    <property type="match status" value="1"/>
</dbReference>
<dbReference type="GO" id="GO:0046872">
    <property type="term" value="F:metal ion binding"/>
    <property type="evidence" value="ECO:0007669"/>
    <property type="project" value="InterPro"/>
</dbReference>
<keyword evidence="3" id="KW-0413">Isomerase</keyword>
<sequence>MEIAELIDVLDHEGHLMADAAGKAGTDARVPTCPGWQVRELLSHTGRVHRWATRYITEGLTEGMQLGDGPELDGAELVAWFREGHRALVKALTDADPDLECLAFLPAPSPLAFWARRQAHETAIHRVDAESALGADHSPFDPAFAADGIDELLTRFHGRERSRVRMATPRTLRLRATDTDDVWTVRLSEEPPHTTRGAEGDADCELTGPVGELYLVAWNRLPYSALSGKGDLSLAQVWREQSRV</sequence>
<evidence type="ECO:0000313" key="4">
    <source>
        <dbReference type="Proteomes" id="UP000275401"/>
    </source>
</evidence>
<name>A0A3M8SRZ6_9ACTN</name>
<dbReference type="Pfam" id="PF11716">
    <property type="entry name" value="MDMPI_N"/>
    <property type="match status" value="1"/>
</dbReference>
<organism evidence="3 4">
    <name type="scientific">Streptomyces botrytidirepellens</name>
    <dbReference type="NCBI Taxonomy" id="2486417"/>
    <lineage>
        <taxon>Bacteria</taxon>
        <taxon>Bacillati</taxon>
        <taxon>Actinomycetota</taxon>
        <taxon>Actinomycetes</taxon>
        <taxon>Kitasatosporales</taxon>
        <taxon>Streptomycetaceae</taxon>
        <taxon>Streptomyces</taxon>
    </lineage>
</organism>
<dbReference type="InterPro" id="IPR034660">
    <property type="entry name" value="DinB/YfiT-like"/>
</dbReference>
<evidence type="ECO:0000259" key="2">
    <source>
        <dbReference type="Pfam" id="PF11716"/>
    </source>
</evidence>
<dbReference type="Proteomes" id="UP000275401">
    <property type="component" value="Unassembled WGS sequence"/>
</dbReference>
<dbReference type="EMBL" id="RIBZ01000847">
    <property type="protein sequence ID" value="RNF83465.1"/>
    <property type="molecule type" value="Genomic_DNA"/>
</dbReference>
<dbReference type="InterPro" id="IPR010872">
    <property type="entry name" value="MDMPI_C-term_domain"/>
</dbReference>
<dbReference type="PANTHER" id="PTHR40758:SF1">
    <property type="entry name" value="CONSERVED PROTEIN"/>
    <property type="match status" value="1"/>
</dbReference>
<evidence type="ECO:0000259" key="1">
    <source>
        <dbReference type="Pfam" id="PF07398"/>
    </source>
</evidence>
<evidence type="ECO:0000313" key="3">
    <source>
        <dbReference type="EMBL" id="RNF83465.1"/>
    </source>
</evidence>
<dbReference type="AlphaFoldDB" id="A0A3M8SRZ6"/>
<dbReference type="RefSeq" id="WP_123107842.1">
    <property type="nucleotide sequence ID" value="NZ_RIBZ01000847.1"/>
</dbReference>
<dbReference type="SUPFAM" id="SSF109854">
    <property type="entry name" value="DinB/YfiT-like putative metalloenzymes"/>
    <property type="match status" value="1"/>
</dbReference>
<dbReference type="InterPro" id="IPR024344">
    <property type="entry name" value="MDMPI_metal-binding"/>
</dbReference>
<dbReference type="Pfam" id="PF07398">
    <property type="entry name" value="MDMPI_C"/>
    <property type="match status" value="1"/>
</dbReference>
<reference evidence="3 4" key="1">
    <citation type="submission" date="2018-11" db="EMBL/GenBank/DDBJ databases">
        <title>The Potential of Streptomyces as Biocontrol Agents against the Tomato grey mould, Botrytis cinerea (Gray mold) Frontiers in Microbiology.</title>
        <authorList>
            <person name="Li D."/>
        </authorList>
    </citation>
    <scope>NUCLEOTIDE SEQUENCE [LARGE SCALE GENOMIC DNA]</scope>
    <source>
        <strain evidence="3 4">NEAU-LD23</strain>
    </source>
</reference>
<feature type="domain" description="MDMPI C-terminal" evidence="1">
    <location>
        <begin position="144"/>
        <end position="236"/>
    </location>
</feature>
<feature type="domain" description="Mycothiol-dependent maleylpyruvate isomerase metal-binding" evidence="2">
    <location>
        <begin position="18"/>
        <end position="129"/>
    </location>
</feature>
<protein>
    <submittedName>
        <fullName evidence="3">Maleylpyruvate isomerase family mycothiol-dependent enzyme</fullName>
    </submittedName>
</protein>
<keyword evidence="4" id="KW-1185">Reference proteome</keyword>
<comment type="caution">
    <text evidence="3">The sequence shown here is derived from an EMBL/GenBank/DDBJ whole genome shotgun (WGS) entry which is preliminary data.</text>
</comment>